<keyword evidence="2" id="KW-1185">Reference proteome</keyword>
<dbReference type="RefSeq" id="WP_282587356.1">
    <property type="nucleotide sequence ID" value="NZ_JAMOIM010000020.1"/>
</dbReference>
<proteinExistence type="predicted"/>
<sequence length="178" mass="19690">MKTITSYGGPFIGLNRKDLIRWKGVFGKGSTSPQSPYESDYNTACALTGQDNLSFDHAGYFSNVMSKPIIIAPPVETALITCKADQVIIAQVEAAEADWSFDHITEDVIGDAHFSGSFQIDIDDESADYVFFDSSIDGGNLDEFLLVHFERGRYAGADAIYNHEDRAHINLYMFTRVG</sequence>
<reference evidence="1" key="1">
    <citation type="submission" date="2022-05" db="EMBL/GenBank/DDBJ databases">
        <authorList>
            <person name="Pankratov T."/>
        </authorList>
    </citation>
    <scope>NUCLEOTIDE SEQUENCE</scope>
    <source>
        <strain evidence="1">BP6-180914</strain>
    </source>
</reference>
<accession>A0AA41Z815</accession>
<protein>
    <submittedName>
        <fullName evidence="1">Uncharacterized protein</fullName>
    </submittedName>
</protein>
<evidence type="ECO:0000313" key="1">
    <source>
        <dbReference type="EMBL" id="MCW6510977.1"/>
    </source>
</evidence>
<name>A0AA41Z815_9HYPH</name>
<dbReference type="AlphaFoldDB" id="A0AA41Z815"/>
<gene>
    <name evidence="1" type="ORF">M8523_23510</name>
</gene>
<dbReference type="Proteomes" id="UP001165667">
    <property type="component" value="Unassembled WGS sequence"/>
</dbReference>
<comment type="caution">
    <text evidence="1">The sequence shown here is derived from an EMBL/GenBank/DDBJ whole genome shotgun (WGS) entry which is preliminary data.</text>
</comment>
<organism evidence="1 2">
    <name type="scientific">Lichenifustis flavocetrariae</name>
    <dbReference type="NCBI Taxonomy" id="2949735"/>
    <lineage>
        <taxon>Bacteria</taxon>
        <taxon>Pseudomonadati</taxon>
        <taxon>Pseudomonadota</taxon>
        <taxon>Alphaproteobacteria</taxon>
        <taxon>Hyphomicrobiales</taxon>
        <taxon>Lichenihabitantaceae</taxon>
        <taxon>Lichenifustis</taxon>
    </lineage>
</organism>
<dbReference type="EMBL" id="JAMOIM010000020">
    <property type="protein sequence ID" value="MCW6510977.1"/>
    <property type="molecule type" value="Genomic_DNA"/>
</dbReference>
<evidence type="ECO:0000313" key="2">
    <source>
        <dbReference type="Proteomes" id="UP001165667"/>
    </source>
</evidence>